<gene>
    <name evidence="3" type="ORF">IEQ31_36355</name>
</gene>
<organism evidence="3 4">
    <name type="scientific">Microbispora bryophytorum subsp. camponoti</name>
    <dbReference type="NCBI Taxonomy" id="1677852"/>
    <lineage>
        <taxon>Bacteria</taxon>
        <taxon>Bacillati</taxon>
        <taxon>Actinomycetota</taxon>
        <taxon>Actinomycetes</taxon>
        <taxon>Streptosporangiales</taxon>
        <taxon>Streptosporangiaceae</taxon>
        <taxon>Microbispora</taxon>
    </lineage>
</organism>
<feature type="non-terminal residue" evidence="3">
    <location>
        <position position="1"/>
    </location>
</feature>
<dbReference type="Pfam" id="PF07282">
    <property type="entry name" value="Cas12f1-like_TNB"/>
    <property type="match status" value="1"/>
</dbReference>
<accession>A0ABR8LFR5</accession>
<dbReference type="InterPro" id="IPR010095">
    <property type="entry name" value="Cas12f1-like_TNB"/>
</dbReference>
<evidence type="ECO:0000259" key="2">
    <source>
        <dbReference type="Pfam" id="PF07282"/>
    </source>
</evidence>
<dbReference type="EMBL" id="JACXRZ010000067">
    <property type="protein sequence ID" value="MBD3148607.1"/>
    <property type="molecule type" value="Genomic_DNA"/>
</dbReference>
<protein>
    <submittedName>
        <fullName evidence="3">Transposase</fullName>
    </submittedName>
</protein>
<evidence type="ECO:0000313" key="3">
    <source>
        <dbReference type="EMBL" id="MBD3148607.1"/>
    </source>
</evidence>
<dbReference type="Proteomes" id="UP000653231">
    <property type="component" value="Unassembled WGS sequence"/>
</dbReference>
<comment type="caution">
    <text evidence="3">The sequence shown here is derived from an EMBL/GenBank/DDBJ whole genome shotgun (WGS) entry which is preliminary data.</text>
</comment>
<name>A0ABR8LFR5_9ACTN</name>
<dbReference type="RefSeq" id="WP_191055676.1">
    <property type="nucleotide sequence ID" value="NZ_JACXRZ010000067.1"/>
</dbReference>
<keyword evidence="1" id="KW-0238">DNA-binding</keyword>
<sequence length="87" mass="9327">WGRLTAMLAYKAARHGRTFVKVDRWFPSSKLCSACGTVAESIPLKVRSWTCPCGAVHDRDVNAAINILAAGRADRLNACGGTIRPAA</sequence>
<proteinExistence type="predicted"/>
<keyword evidence="4" id="KW-1185">Reference proteome</keyword>
<reference evidence="3 4" key="1">
    <citation type="submission" date="2020-09" db="EMBL/GenBank/DDBJ databases">
        <title>Actinomycete isolated from the Camponotus japonicus Mayr.</title>
        <authorList>
            <person name="Gong X."/>
        </authorList>
    </citation>
    <scope>NUCLEOTIDE SEQUENCE [LARGE SCALE GENOMIC DNA]</scope>
    <source>
        <strain evidence="3 4">2C-HV3</strain>
    </source>
</reference>
<evidence type="ECO:0000256" key="1">
    <source>
        <dbReference type="ARBA" id="ARBA00023125"/>
    </source>
</evidence>
<feature type="domain" description="Cas12f1-like TNB" evidence="2">
    <location>
        <begin position="1"/>
        <end position="67"/>
    </location>
</feature>
<evidence type="ECO:0000313" key="4">
    <source>
        <dbReference type="Proteomes" id="UP000653231"/>
    </source>
</evidence>